<evidence type="ECO:0000256" key="7">
    <source>
        <dbReference type="SAM" id="MobiDB-lite"/>
    </source>
</evidence>
<dbReference type="SUPFAM" id="SSF48013">
    <property type="entry name" value="NusB-like"/>
    <property type="match status" value="1"/>
</dbReference>
<comment type="similarity">
    <text evidence="1 6">Belongs to the NusB family.</text>
</comment>
<evidence type="ECO:0000256" key="6">
    <source>
        <dbReference type="HAMAP-Rule" id="MF_00073"/>
    </source>
</evidence>
<feature type="domain" description="NusB/RsmB/TIM44" evidence="8">
    <location>
        <begin position="28"/>
        <end position="152"/>
    </location>
</feature>
<dbReference type="RefSeq" id="WP_317835178.1">
    <property type="nucleotide sequence ID" value="NZ_CP136920.1"/>
</dbReference>
<evidence type="ECO:0000313" key="10">
    <source>
        <dbReference type="Proteomes" id="UP001304300"/>
    </source>
</evidence>
<dbReference type="HAMAP" id="MF_00073">
    <property type="entry name" value="NusB"/>
    <property type="match status" value="1"/>
</dbReference>
<evidence type="ECO:0000256" key="2">
    <source>
        <dbReference type="ARBA" id="ARBA00022814"/>
    </source>
</evidence>
<dbReference type="GO" id="GO:0006353">
    <property type="term" value="P:DNA-templated transcription termination"/>
    <property type="evidence" value="ECO:0007669"/>
    <property type="project" value="UniProtKB-UniRule"/>
</dbReference>
<comment type="function">
    <text evidence="6">Involved in transcription antitermination. Required for transcription of ribosomal RNA (rRNA) genes. Binds specifically to the boxA antiterminator sequence of the ribosomal RNA (rrn) operons.</text>
</comment>
<evidence type="ECO:0000256" key="3">
    <source>
        <dbReference type="ARBA" id="ARBA00022884"/>
    </source>
</evidence>
<organism evidence="9 10">
    <name type="scientific">Rubellicoccus peritrichatus</name>
    <dbReference type="NCBI Taxonomy" id="3080537"/>
    <lineage>
        <taxon>Bacteria</taxon>
        <taxon>Pseudomonadati</taxon>
        <taxon>Verrucomicrobiota</taxon>
        <taxon>Opitutia</taxon>
        <taxon>Puniceicoccales</taxon>
        <taxon>Cerasicoccaceae</taxon>
        <taxon>Rubellicoccus</taxon>
    </lineage>
</organism>
<evidence type="ECO:0000256" key="1">
    <source>
        <dbReference type="ARBA" id="ARBA00005952"/>
    </source>
</evidence>
<dbReference type="Gene3D" id="1.10.940.10">
    <property type="entry name" value="NusB-like"/>
    <property type="match status" value="1"/>
</dbReference>
<dbReference type="InterPro" id="IPR035926">
    <property type="entry name" value="NusB-like_sf"/>
</dbReference>
<feature type="compositionally biased region" description="Low complexity" evidence="7">
    <location>
        <begin position="1"/>
        <end position="11"/>
    </location>
</feature>
<dbReference type="KEGG" id="puo:RZN69_06080"/>
<dbReference type="InterPro" id="IPR011605">
    <property type="entry name" value="NusB_fam"/>
</dbReference>
<dbReference type="GO" id="GO:0003723">
    <property type="term" value="F:RNA binding"/>
    <property type="evidence" value="ECO:0007669"/>
    <property type="project" value="UniProtKB-UniRule"/>
</dbReference>
<keyword evidence="5 6" id="KW-0804">Transcription</keyword>
<proteinExistence type="inferred from homology"/>
<dbReference type="PANTHER" id="PTHR11078:SF3">
    <property type="entry name" value="ANTITERMINATION NUSB DOMAIN-CONTAINING PROTEIN"/>
    <property type="match status" value="1"/>
</dbReference>
<evidence type="ECO:0000313" key="9">
    <source>
        <dbReference type="EMBL" id="WOO42653.1"/>
    </source>
</evidence>
<dbReference type="Proteomes" id="UP001304300">
    <property type="component" value="Chromosome"/>
</dbReference>
<feature type="region of interest" description="Disordered" evidence="7">
    <location>
        <begin position="1"/>
        <end position="27"/>
    </location>
</feature>
<protein>
    <recommendedName>
        <fullName evidence="6">Transcription antitermination protein NusB</fullName>
    </recommendedName>
    <alternativeName>
        <fullName evidence="6">Antitermination factor NusB</fullName>
    </alternativeName>
</protein>
<keyword evidence="2 6" id="KW-0889">Transcription antitermination</keyword>
<evidence type="ECO:0000259" key="8">
    <source>
        <dbReference type="Pfam" id="PF01029"/>
    </source>
</evidence>
<dbReference type="InterPro" id="IPR006027">
    <property type="entry name" value="NusB_RsmB_TIM44"/>
</dbReference>
<gene>
    <name evidence="6 9" type="primary">nusB</name>
    <name evidence="9" type="ORF">RZN69_06080</name>
</gene>
<accession>A0AAQ3QSM3</accession>
<reference evidence="9 10" key="1">
    <citation type="submission" date="2023-10" db="EMBL/GenBank/DDBJ databases">
        <title>Rubellicoccus peritrichatus gen. nov., sp. nov., isolated from an algae of coral reef tank.</title>
        <authorList>
            <person name="Luo J."/>
        </authorList>
    </citation>
    <scope>NUCLEOTIDE SEQUENCE [LARGE SCALE GENOMIC DNA]</scope>
    <source>
        <strain evidence="9 10">CR14</strain>
    </source>
</reference>
<evidence type="ECO:0000256" key="4">
    <source>
        <dbReference type="ARBA" id="ARBA00023015"/>
    </source>
</evidence>
<sequence>MSDEPTITESSVPEEPEEPAKPASKRRQNRVAAMQFLYMIEMNPSNDHKASVMTFFTNQDHPREYYAFAEELVWGALEGLDDVDETIRKHAKNWTFDRIAKVDLAILRLAIHELLHRRDIPPIVSINEAIDLSKEFSGPDSRRFVNGILDRLKENLDRPLRSAAD</sequence>
<dbReference type="GO" id="GO:0031564">
    <property type="term" value="P:transcription antitermination"/>
    <property type="evidence" value="ECO:0007669"/>
    <property type="project" value="UniProtKB-KW"/>
</dbReference>
<dbReference type="AlphaFoldDB" id="A0AAQ3QSM3"/>
<keyword evidence="10" id="KW-1185">Reference proteome</keyword>
<name>A0AAQ3QSM3_9BACT</name>
<keyword evidence="4 6" id="KW-0805">Transcription regulation</keyword>
<dbReference type="PANTHER" id="PTHR11078">
    <property type="entry name" value="N UTILIZATION SUBSTANCE PROTEIN B-RELATED"/>
    <property type="match status" value="1"/>
</dbReference>
<dbReference type="NCBIfam" id="TIGR01951">
    <property type="entry name" value="nusB"/>
    <property type="match status" value="1"/>
</dbReference>
<keyword evidence="3 6" id="KW-0694">RNA-binding</keyword>
<dbReference type="EMBL" id="CP136920">
    <property type="protein sequence ID" value="WOO42653.1"/>
    <property type="molecule type" value="Genomic_DNA"/>
</dbReference>
<dbReference type="GO" id="GO:0005829">
    <property type="term" value="C:cytosol"/>
    <property type="evidence" value="ECO:0007669"/>
    <property type="project" value="TreeGrafter"/>
</dbReference>
<evidence type="ECO:0000256" key="5">
    <source>
        <dbReference type="ARBA" id="ARBA00023163"/>
    </source>
</evidence>
<dbReference type="Pfam" id="PF01029">
    <property type="entry name" value="NusB"/>
    <property type="match status" value="1"/>
</dbReference>